<gene>
    <name evidence="6" type="ORF">ENM11_01825</name>
</gene>
<evidence type="ECO:0000256" key="2">
    <source>
        <dbReference type="ARBA" id="ARBA00022723"/>
    </source>
</evidence>
<dbReference type="Pfam" id="PF13247">
    <property type="entry name" value="Fer4_11"/>
    <property type="match status" value="1"/>
</dbReference>
<dbReference type="InterPro" id="IPR050954">
    <property type="entry name" value="ET_IronSulfur_Cluster-Binding"/>
</dbReference>
<sequence>MVRWGMLIDLSRCVGCQTCTVACKLDNGTPPDIFWRFVGDVEVGTYPNVTRFFLPLHCMHCEKPPCLTVCPTTATRRRSDGIVYIDYDKCIGCGYCILACPYEARWLLKGVKGFFNDELTQPEKLSPLADKVGVCTKCDFCVDRLDYGLANNLVPGKDPEATPACVNSCIAKALFFGDLDDPDSEVSNLIRQKRAFRLLTEMDTEPRVYYVW</sequence>
<keyword evidence="1" id="KW-0004">4Fe-4S</keyword>
<dbReference type="PROSITE" id="PS51379">
    <property type="entry name" value="4FE4S_FER_2"/>
    <property type="match status" value="2"/>
</dbReference>
<feature type="domain" description="4Fe-4S ferredoxin-type" evidence="5">
    <location>
        <begin position="81"/>
        <end position="110"/>
    </location>
</feature>
<evidence type="ECO:0000256" key="1">
    <source>
        <dbReference type="ARBA" id="ARBA00022485"/>
    </source>
</evidence>
<dbReference type="GO" id="GO:0016491">
    <property type="term" value="F:oxidoreductase activity"/>
    <property type="evidence" value="ECO:0007669"/>
    <property type="project" value="UniProtKB-ARBA"/>
</dbReference>
<dbReference type="InterPro" id="IPR017896">
    <property type="entry name" value="4Fe4S_Fe-S-bd"/>
</dbReference>
<organism evidence="6">
    <name type="scientific">Caldiarchaeum subterraneum</name>
    <dbReference type="NCBI Taxonomy" id="311458"/>
    <lineage>
        <taxon>Archaea</taxon>
        <taxon>Nitrososphaerota</taxon>
        <taxon>Candidatus Caldarchaeales</taxon>
        <taxon>Candidatus Caldarchaeaceae</taxon>
        <taxon>Candidatus Caldarchaeum</taxon>
    </lineage>
</organism>
<evidence type="ECO:0000256" key="4">
    <source>
        <dbReference type="ARBA" id="ARBA00023014"/>
    </source>
</evidence>
<evidence type="ECO:0000256" key="3">
    <source>
        <dbReference type="ARBA" id="ARBA00023004"/>
    </source>
</evidence>
<dbReference type="GO" id="GO:0051539">
    <property type="term" value="F:4 iron, 4 sulfur cluster binding"/>
    <property type="evidence" value="ECO:0007669"/>
    <property type="project" value="UniProtKB-KW"/>
</dbReference>
<keyword evidence="3" id="KW-0408">Iron</keyword>
<proteinExistence type="predicted"/>
<dbReference type="PANTHER" id="PTHR43177">
    <property type="entry name" value="PROTEIN NRFC"/>
    <property type="match status" value="1"/>
</dbReference>
<keyword evidence="4" id="KW-0411">Iron-sulfur</keyword>
<dbReference type="PROSITE" id="PS00198">
    <property type="entry name" value="4FE4S_FER_1"/>
    <property type="match status" value="1"/>
</dbReference>
<dbReference type="PANTHER" id="PTHR43177:SF3">
    <property type="entry name" value="PROTEIN NRFC HOMOLOG"/>
    <property type="match status" value="1"/>
</dbReference>
<keyword evidence="2" id="KW-0479">Metal-binding</keyword>
<dbReference type="GO" id="GO:0046872">
    <property type="term" value="F:metal ion binding"/>
    <property type="evidence" value="ECO:0007669"/>
    <property type="project" value="UniProtKB-KW"/>
</dbReference>
<dbReference type="InterPro" id="IPR017900">
    <property type="entry name" value="4Fe4S_Fe_S_CS"/>
</dbReference>
<reference evidence="6" key="1">
    <citation type="journal article" date="2020" name="mSystems">
        <title>Genome- and Community-Level Interaction Insights into Carbon Utilization and Element Cycling Functions of Hydrothermarchaeota in Hydrothermal Sediment.</title>
        <authorList>
            <person name="Zhou Z."/>
            <person name="Liu Y."/>
            <person name="Xu W."/>
            <person name="Pan J."/>
            <person name="Luo Z.H."/>
            <person name="Li M."/>
        </authorList>
    </citation>
    <scope>NUCLEOTIDE SEQUENCE [LARGE SCALE GENOMIC DNA]</scope>
    <source>
        <strain evidence="6">SpSt-1056</strain>
    </source>
</reference>
<dbReference type="EMBL" id="DRWN01000018">
    <property type="protein sequence ID" value="HHK67880.1"/>
    <property type="molecule type" value="Genomic_DNA"/>
</dbReference>
<name>A0A7C5LBA1_CALS0</name>
<dbReference type="AlphaFoldDB" id="A0A7C5LBA1"/>
<evidence type="ECO:0000313" key="6">
    <source>
        <dbReference type="EMBL" id="HHK67880.1"/>
    </source>
</evidence>
<dbReference type="SUPFAM" id="SSF54862">
    <property type="entry name" value="4Fe-4S ferredoxins"/>
    <property type="match status" value="1"/>
</dbReference>
<comment type="caution">
    <text evidence="6">The sequence shown here is derived from an EMBL/GenBank/DDBJ whole genome shotgun (WGS) entry which is preliminary data.</text>
</comment>
<accession>A0A7C5LBA1</accession>
<protein>
    <submittedName>
        <fullName evidence="6">4Fe-4S dicluster domain-containing protein</fullName>
    </submittedName>
</protein>
<dbReference type="Gene3D" id="3.30.70.20">
    <property type="match status" value="2"/>
</dbReference>
<dbReference type="Pfam" id="PF12797">
    <property type="entry name" value="Fer4_2"/>
    <property type="match status" value="1"/>
</dbReference>
<dbReference type="CDD" id="cd10551">
    <property type="entry name" value="PsrB"/>
    <property type="match status" value="1"/>
</dbReference>
<evidence type="ECO:0000259" key="5">
    <source>
        <dbReference type="PROSITE" id="PS51379"/>
    </source>
</evidence>
<feature type="domain" description="4Fe-4S ferredoxin-type" evidence="5">
    <location>
        <begin position="4"/>
        <end position="33"/>
    </location>
</feature>